<name>A0ABR1B5K5_POLSC</name>
<keyword evidence="15" id="KW-1185">Reference proteome</keyword>
<feature type="domain" description="Conserved Oligomeric Golgi complex subunit 6 C-terminal" evidence="13">
    <location>
        <begin position="179"/>
        <end position="616"/>
    </location>
</feature>
<comment type="subunit">
    <text evidence="4">Component of the conserved oligomeric Golgi complex which is composed of eight different subunits and is required for normal Golgi morphology and localization.</text>
</comment>
<dbReference type="InterPro" id="IPR048368">
    <property type="entry name" value="COG6_N"/>
</dbReference>
<keyword evidence="6 11" id="KW-0813">Transport</keyword>
<evidence type="ECO:0000256" key="7">
    <source>
        <dbReference type="ARBA" id="ARBA00022927"/>
    </source>
</evidence>
<keyword evidence="7 11" id="KW-0653">Protein transport</keyword>
<evidence type="ECO:0000256" key="3">
    <source>
        <dbReference type="ARBA" id="ARBA00011023"/>
    </source>
</evidence>
<evidence type="ECO:0000256" key="6">
    <source>
        <dbReference type="ARBA" id="ARBA00022448"/>
    </source>
</evidence>
<keyword evidence="8 11" id="KW-0333">Golgi apparatus</keyword>
<evidence type="ECO:0000313" key="14">
    <source>
        <dbReference type="EMBL" id="KAK6635221.1"/>
    </source>
</evidence>
<protein>
    <recommendedName>
        <fullName evidence="5 11">Conserved oligomeric Golgi complex subunit 6</fullName>
        <shortName evidence="11">COG complex subunit 6</shortName>
    </recommendedName>
    <alternativeName>
        <fullName evidence="10 11">Component of oligomeric Golgi complex 6</fullName>
    </alternativeName>
</protein>
<comment type="subcellular location">
    <subcellularLocation>
        <location evidence="2 11">Golgi apparatus membrane</location>
        <topology evidence="2 11">Peripheral membrane protein</topology>
    </subcellularLocation>
</comment>
<feature type="domain" description="Conserved oligomeric complex COG6 N-terminal" evidence="12">
    <location>
        <begin position="36"/>
        <end position="148"/>
    </location>
</feature>
<evidence type="ECO:0000256" key="2">
    <source>
        <dbReference type="ARBA" id="ARBA00004395"/>
    </source>
</evidence>
<dbReference type="PANTHER" id="PTHR21506">
    <property type="entry name" value="COMPONENT OF OLIGOMERIC GOLGI COMPLEX 6"/>
    <property type="match status" value="1"/>
</dbReference>
<dbReference type="EMBL" id="JAWJWF010000003">
    <property type="protein sequence ID" value="KAK6635221.1"/>
    <property type="molecule type" value="Genomic_DNA"/>
</dbReference>
<dbReference type="Pfam" id="PF06419">
    <property type="entry name" value="COG6_N"/>
    <property type="match status" value="1"/>
</dbReference>
<dbReference type="PANTHER" id="PTHR21506:SF0">
    <property type="entry name" value="CONSERVED OLIGOMERIC GOLGI COMPLEX SUBUNIT 6"/>
    <property type="match status" value="1"/>
</dbReference>
<evidence type="ECO:0000256" key="11">
    <source>
        <dbReference type="RuleBase" id="RU365075"/>
    </source>
</evidence>
<accession>A0ABR1B5K5</accession>
<reference evidence="14 15" key="1">
    <citation type="submission" date="2023-09" db="EMBL/GenBank/DDBJ databases">
        <title>Genomes of two closely related lineages of the louse Polyplax serrata with different host specificities.</title>
        <authorList>
            <person name="Martinu J."/>
            <person name="Tarabai H."/>
            <person name="Stefka J."/>
            <person name="Hypsa V."/>
        </authorList>
    </citation>
    <scope>NUCLEOTIDE SEQUENCE [LARGE SCALE GENOMIC DNA]</scope>
    <source>
        <strain evidence="14">98ZLc_SE</strain>
    </source>
</reference>
<evidence type="ECO:0000313" key="15">
    <source>
        <dbReference type="Proteomes" id="UP001359485"/>
    </source>
</evidence>
<dbReference type="SMART" id="SM01087">
    <property type="entry name" value="COG6"/>
    <property type="match status" value="1"/>
</dbReference>
<keyword evidence="9 11" id="KW-0472">Membrane</keyword>
<comment type="similarity">
    <text evidence="3 11">Belongs to the COG6 family.</text>
</comment>
<evidence type="ECO:0000256" key="10">
    <source>
        <dbReference type="ARBA" id="ARBA00031348"/>
    </source>
</evidence>
<evidence type="ECO:0000259" key="13">
    <source>
        <dbReference type="Pfam" id="PF20653"/>
    </source>
</evidence>
<organism evidence="14 15">
    <name type="scientific">Polyplax serrata</name>
    <name type="common">Common mouse louse</name>
    <dbReference type="NCBI Taxonomy" id="468196"/>
    <lineage>
        <taxon>Eukaryota</taxon>
        <taxon>Metazoa</taxon>
        <taxon>Ecdysozoa</taxon>
        <taxon>Arthropoda</taxon>
        <taxon>Hexapoda</taxon>
        <taxon>Insecta</taxon>
        <taxon>Pterygota</taxon>
        <taxon>Neoptera</taxon>
        <taxon>Paraneoptera</taxon>
        <taxon>Psocodea</taxon>
        <taxon>Troctomorpha</taxon>
        <taxon>Phthiraptera</taxon>
        <taxon>Anoplura</taxon>
        <taxon>Polyplacidae</taxon>
        <taxon>Polyplax</taxon>
    </lineage>
</organism>
<dbReference type="Proteomes" id="UP001359485">
    <property type="component" value="Unassembled WGS sequence"/>
</dbReference>
<proteinExistence type="inferred from homology"/>
<dbReference type="InterPro" id="IPR010490">
    <property type="entry name" value="COG6"/>
</dbReference>
<sequence length="719" mass="81019">MNEKHIGGSIFSKRMSEVLDLRVENDKDILEGLAELSTFLPENTPENRANLKYIIEQSTMKINKDFLESFKNMKTSFGKVHKGINEMNSALADMKSNLASTKYKTNTLIQKTLEIQKEINNVTNKRDIVTAVIDKFQFNSNEISTLRNAEITSDMFAVLDKGEQIITDCKLLLQTENSNLAQDILEQMLIYQDTGMNRLFKWVRGKCNTYESTVLSAILPQALAKLKTKSNLFEQILEELSVNRSIVLVRQFIDALTMGDRPIEHRVTEPRRYVGDMLAWLHQALPMEVEYLNFLLRNCDNSEECLQQTLRKITEGVCHPLRVRVEHVLLGEENSQDCILLQDIYVLLQDYNNIISQIISNSRLNTTIVELGEVAERTLLLALQNKVSATLGLEREPVPVNLHPQEATKQILALLVELLSANPSSHINENHVLQVVSCAVDPLMIQITETASKLPAVDMAIYLLNSFHLIETSLGLFPFLDERLERLKAQCDAQIDTLTSEQASALVGHLSLGPIYTVLQGNPVKPLSKLPAMEPSKLSSVSTKVEKFIASPNLYQLPQLTFLSSANHKLAVQKRSFTVVTSIYGNMYQTVCDPENEYKNPSDILPLTPEAINNILHNIKAQSPFSRAATGNEGICMGRNIYERPEIFKLMLNPVVTSLIRNLWEITGNEKIAVLLTFQKCPFFRIGTELPELLKLTFPQANYNLAVSVTTFPDCDPIA</sequence>
<dbReference type="InterPro" id="IPR048369">
    <property type="entry name" value="COG6_C"/>
</dbReference>
<evidence type="ECO:0000256" key="1">
    <source>
        <dbReference type="ARBA" id="ARBA00003627"/>
    </source>
</evidence>
<gene>
    <name evidence="14" type="ORF">RUM44_000472</name>
</gene>
<comment type="function">
    <text evidence="1 11">Required for normal Golgi function.</text>
</comment>
<evidence type="ECO:0000256" key="4">
    <source>
        <dbReference type="ARBA" id="ARBA00011166"/>
    </source>
</evidence>
<evidence type="ECO:0000256" key="5">
    <source>
        <dbReference type="ARBA" id="ARBA00020973"/>
    </source>
</evidence>
<evidence type="ECO:0000256" key="9">
    <source>
        <dbReference type="ARBA" id="ARBA00023136"/>
    </source>
</evidence>
<evidence type="ECO:0000256" key="8">
    <source>
        <dbReference type="ARBA" id="ARBA00023034"/>
    </source>
</evidence>
<dbReference type="Pfam" id="PF20653">
    <property type="entry name" value="COG6_C"/>
    <property type="match status" value="1"/>
</dbReference>
<evidence type="ECO:0000259" key="12">
    <source>
        <dbReference type="Pfam" id="PF06419"/>
    </source>
</evidence>
<comment type="caution">
    <text evidence="14">The sequence shown here is derived from an EMBL/GenBank/DDBJ whole genome shotgun (WGS) entry which is preliminary data.</text>
</comment>